<dbReference type="EMBL" id="JBHRYR010000002">
    <property type="protein sequence ID" value="MFC3852191.1"/>
    <property type="molecule type" value="Genomic_DNA"/>
</dbReference>
<dbReference type="InterPro" id="IPR028994">
    <property type="entry name" value="Integrin_alpha_N"/>
</dbReference>
<dbReference type="Pfam" id="PF13517">
    <property type="entry name" value="FG-GAP_3"/>
    <property type="match status" value="1"/>
</dbReference>
<dbReference type="Gene3D" id="2.130.10.130">
    <property type="entry name" value="Integrin alpha, N-terminal"/>
    <property type="match status" value="1"/>
</dbReference>
<proteinExistence type="predicted"/>
<evidence type="ECO:0000256" key="2">
    <source>
        <dbReference type="SAM" id="MobiDB-lite"/>
    </source>
</evidence>
<evidence type="ECO:0000313" key="5">
    <source>
        <dbReference type="Proteomes" id="UP001595617"/>
    </source>
</evidence>
<accession>A0ABV7ZVK7</accession>
<feature type="chain" id="PRO_5045613063" evidence="3">
    <location>
        <begin position="24"/>
        <end position="413"/>
    </location>
</feature>
<organism evidence="4 5">
    <name type="scientific">Saccharospirillum mangrovi</name>
    <dbReference type="NCBI Taxonomy" id="2161747"/>
    <lineage>
        <taxon>Bacteria</taxon>
        <taxon>Pseudomonadati</taxon>
        <taxon>Pseudomonadota</taxon>
        <taxon>Gammaproteobacteria</taxon>
        <taxon>Oceanospirillales</taxon>
        <taxon>Saccharospirillaceae</taxon>
        <taxon>Saccharospirillum</taxon>
    </lineage>
</organism>
<evidence type="ECO:0000313" key="4">
    <source>
        <dbReference type="EMBL" id="MFC3852191.1"/>
    </source>
</evidence>
<evidence type="ECO:0000256" key="3">
    <source>
        <dbReference type="SAM" id="SignalP"/>
    </source>
</evidence>
<dbReference type="PANTHER" id="PTHR46580:SF4">
    <property type="entry name" value="ATP_GTP-BINDING PROTEIN"/>
    <property type="match status" value="1"/>
</dbReference>
<keyword evidence="5" id="KW-1185">Reference proteome</keyword>
<evidence type="ECO:0000256" key="1">
    <source>
        <dbReference type="ARBA" id="ARBA00022729"/>
    </source>
</evidence>
<dbReference type="InterPro" id="IPR013517">
    <property type="entry name" value="FG-GAP"/>
</dbReference>
<sequence length="413" mass="44484">MNLRGVGWLILVCVVLIGCNPSAENDQTTNDTTTDDDSSNTTNTNSSEENSSVSPESSLPVIVDLGTAFKRRGIEGSSYYHSESPYRIDFEKLEGVRGTGHIRHLVDLNNDVVPELLTLNGVAESADSTVKTEVYRIANETAELYNPWNTSAPELVWPRKSLIADFDGNGHLDAVLLGHGWDKDPFPGESVQYFLNDDGTLTTYVINGTAKVGNIRAFWHGGSAADIDGDGDIDLVLSDADAIRIFENRGDGTFEPPTSLTDSAGFYTLELVDINGDGNADILGGGHEFDGTPTAYALGNGKGDFPDSPVELPAIATFGVVVDVDVFDANGDDFLEILVTRTGGTSSAADTNFYEGYHIQLLTSSDEGYVSSTIAESTTGDWVEWLHIQDIDGDSKLEAYSDLLNSGLEWDLE</sequence>
<gene>
    <name evidence="4" type="ORF">ACFOOG_05020</name>
</gene>
<feature type="signal peptide" evidence="3">
    <location>
        <begin position="1"/>
        <end position="23"/>
    </location>
</feature>
<dbReference type="RefSeq" id="WP_380694061.1">
    <property type="nucleotide sequence ID" value="NZ_JBHRYR010000002.1"/>
</dbReference>
<dbReference type="Proteomes" id="UP001595617">
    <property type="component" value="Unassembled WGS sequence"/>
</dbReference>
<protein>
    <submittedName>
        <fullName evidence="4">FG-GAP-like repeat-containing protein</fullName>
    </submittedName>
</protein>
<feature type="region of interest" description="Disordered" evidence="2">
    <location>
        <begin position="23"/>
        <end position="57"/>
    </location>
</feature>
<comment type="caution">
    <text evidence="4">The sequence shown here is derived from an EMBL/GenBank/DDBJ whole genome shotgun (WGS) entry which is preliminary data.</text>
</comment>
<feature type="compositionally biased region" description="Low complexity" evidence="2">
    <location>
        <begin position="39"/>
        <end position="57"/>
    </location>
</feature>
<dbReference type="SUPFAM" id="SSF69318">
    <property type="entry name" value="Integrin alpha N-terminal domain"/>
    <property type="match status" value="1"/>
</dbReference>
<reference evidence="5" key="1">
    <citation type="journal article" date="2019" name="Int. J. Syst. Evol. Microbiol.">
        <title>The Global Catalogue of Microorganisms (GCM) 10K type strain sequencing project: providing services to taxonomists for standard genome sequencing and annotation.</title>
        <authorList>
            <consortium name="The Broad Institute Genomics Platform"/>
            <consortium name="The Broad Institute Genome Sequencing Center for Infectious Disease"/>
            <person name="Wu L."/>
            <person name="Ma J."/>
        </authorList>
    </citation>
    <scope>NUCLEOTIDE SEQUENCE [LARGE SCALE GENOMIC DNA]</scope>
    <source>
        <strain evidence="5">IBRC 10765</strain>
    </source>
</reference>
<dbReference type="PROSITE" id="PS51257">
    <property type="entry name" value="PROKAR_LIPOPROTEIN"/>
    <property type="match status" value="1"/>
</dbReference>
<dbReference type="PANTHER" id="PTHR46580">
    <property type="entry name" value="SENSOR KINASE-RELATED"/>
    <property type="match status" value="1"/>
</dbReference>
<name>A0ABV7ZVK7_9GAMM</name>
<keyword evidence="1 3" id="KW-0732">Signal</keyword>